<accession>A0AAW0FU35</accession>
<keyword evidence="6 9" id="KW-0067">ATP-binding</keyword>
<dbReference type="InterPro" id="IPR011009">
    <property type="entry name" value="Kinase-like_dom_sf"/>
</dbReference>
<dbReference type="PANTHER" id="PTHR11042">
    <property type="entry name" value="EUKARYOTIC TRANSLATION INITIATION FACTOR 2-ALPHA KINASE EIF2-ALPHA KINASE -RELATED"/>
    <property type="match status" value="1"/>
</dbReference>
<evidence type="ECO:0000256" key="1">
    <source>
        <dbReference type="ARBA" id="ARBA00012513"/>
    </source>
</evidence>
<feature type="domain" description="Protein kinase" evidence="11">
    <location>
        <begin position="167"/>
        <end position="403"/>
    </location>
</feature>
<name>A0AAW0FU35_9APHY</name>
<sequence>MTSVNNDMAEGSESPHRHTLALTEWRPILHASSQVVLYNATSHALSVRQSSPKATSVVRRNLTNDICPYCHRHLRTAGGESDVDANDNDYNDDLDEDISSRAPNYFQLLQVANETASIHSTPHESRTPSVASEPPELNEPEVSSEQHDSSDTFRAGTMAEGYFKAFFQEECRLGMGANGTVYLCQHVLDGNPLGHFAVKKIAVGKSHTYLIQILREVRLLEKLHHPNIITYHHAWLETCQFSAFGPTVPTLHVLMQWAEGGSLDDFIDVRLGRPSPNYLAHFHTPGGSYASKSPEENSTTTNDTNSPSLHSRSARIRAFRAMQRAPPAERERMKKELEMSIAAGQNGARSGKTNWTAVHLLSAEEVKGLFSDVVSGLAFLHDKAILHLDLKPGNVLSLGTKEN</sequence>
<dbReference type="Gene3D" id="3.30.200.20">
    <property type="entry name" value="Phosphorylase Kinase, domain 1"/>
    <property type="match status" value="1"/>
</dbReference>
<dbReference type="PROSITE" id="PS00107">
    <property type="entry name" value="PROTEIN_KINASE_ATP"/>
    <property type="match status" value="1"/>
</dbReference>
<comment type="catalytic activity">
    <reaction evidence="8">
        <text>L-seryl-[protein] + ATP = O-phospho-L-seryl-[protein] + ADP + H(+)</text>
        <dbReference type="Rhea" id="RHEA:17989"/>
        <dbReference type="Rhea" id="RHEA-COMP:9863"/>
        <dbReference type="Rhea" id="RHEA-COMP:11604"/>
        <dbReference type="ChEBI" id="CHEBI:15378"/>
        <dbReference type="ChEBI" id="CHEBI:29999"/>
        <dbReference type="ChEBI" id="CHEBI:30616"/>
        <dbReference type="ChEBI" id="CHEBI:83421"/>
        <dbReference type="ChEBI" id="CHEBI:456216"/>
        <dbReference type="EC" id="2.7.11.1"/>
    </reaction>
</comment>
<evidence type="ECO:0000313" key="13">
    <source>
        <dbReference type="Proteomes" id="UP001385951"/>
    </source>
</evidence>
<keyword evidence="4 9" id="KW-0547">Nucleotide-binding</keyword>
<dbReference type="Gene3D" id="1.10.510.10">
    <property type="entry name" value="Transferase(Phosphotransferase) domain 1"/>
    <property type="match status" value="1"/>
</dbReference>
<evidence type="ECO:0000256" key="4">
    <source>
        <dbReference type="ARBA" id="ARBA00022741"/>
    </source>
</evidence>
<evidence type="ECO:0000256" key="8">
    <source>
        <dbReference type="ARBA" id="ARBA00048679"/>
    </source>
</evidence>
<proteinExistence type="predicted"/>
<evidence type="ECO:0000256" key="3">
    <source>
        <dbReference type="ARBA" id="ARBA00022679"/>
    </source>
</evidence>
<evidence type="ECO:0000256" key="10">
    <source>
        <dbReference type="SAM" id="MobiDB-lite"/>
    </source>
</evidence>
<keyword evidence="2" id="KW-0723">Serine/threonine-protein kinase</keyword>
<feature type="binding site" evidence="9">
    <location>
        <position position="205"/>
    </location>
    <ligand>
        <name>ATP</name>
        <dbReference type="ChEBI" id="CHEBI:30616"/>
    </ligand>
</feature>
<dbReference type="GO" id="GO:0005634">
    <property type="term" value="C:nucleus"/>
    <property type="evidence" value="ECO:0007669"/>
    <property type="project" value="TreeGrafter"/>
</dbReference>
<feature type="region of interest" description="Disordered" evidence="10">
    <location>
        <begin position="117"/>
        <end position="150"/>
    </location>
</feature>
<dbReference type="InterPro" id="IPR001245">
    <property type="entry name" value="Ser-Thr/Tyr_kinase_cat_dom"/>
</dbReference>
<comment type="caution">
    <text evidence="12">The sequence shown here is derived from an EMBL/GenBank/DDBJ whole genome shotgun (WGS) entry which is preliminary data.</text>
</comment>
<reference evidence="12 13" key="1">
    <citation type="submission" date="2022-09" db="EMBL/GenBank/DDBJ databases">
        <authorList>
            <person name="Palmer J.M."/>
        </authorList>
    </citation>
    <scope>NUCLEOTIDE SEQUENCE [LARGE SCALE GENOMIC DNA]</scope>
    <source>
        <strain evidence="12 13">DSM 7382</strain>
    </source>
</reference>
<evidence type="ECO:0000313" key="12">
    <source>
        <dbReference type="EMBL" id="KAK7683632.1"/>
    </source>
</evidence>
<evidence type="ECO:0000256" key="9">
    <source>
        <dbReference type="PROSITE-ProRule" id="PRU10141"/>
    </source>
</evidence>
<dbReference type="InterPro" id="IPR017441">
    <property type="entry name" value="Protein_kinase_ATP_BS"/>
</dbReference>
<dbReference type="EC" id="2.7.11.1" evidence="1"/>
<organism evidence="12 13">
    <name type="scientific">Cerrena zonata</name>
    <dbReference type="NCBI Taxonomy" id="2478898"/>
    <lineage>
        <taxon>Eukaryota</taxon>
        <taxon>Fungi</taxon>
        <taxon>Dikarya</taxon>
        <taxon>Basidiomycota</taxon>
        <taxon>Agaricomycotina</taxon>
        <taxon>Agaricomycetes</taxon>
        <taxon>Polyporales</taxon>
        <taxon>Cerrenaceae</taxon>
        <taxon>Cerrena</taxon>
    </lineage>
</organism>
<protein>
    <recommendedName>
        <fullName evidence="1">non-specific serine/threonine protein kinase</fullName>
        <ecNumber evidence="1">2.7.11.1</ecNumber>
    </recommendedName>
</protein>
<evidence type="ECO:0000256" key="2">
    <source>
        <dbReference type="ARBA" id="ARBA00022527"/>
    </source>
</evidence>
<dbReference type="PANTHER" id="PTHR11042:SF138">
    <property type="entry name" value="SERINE_THREONINE-PROTEIN KINASE IKS1-RELATED"/>
    <property type="match status" value="1"/>
</dbReference>
<dbReference type="Proteomes" id="UP001385951">
    <property type="component" value="Unassembled WGS sequence"/>
</dbReference>
<evidence type="ECO:0000256" key="7">
    <source>
        <dbReference type="ARBA" id="ARBA00047899"/>
    </source>
</evidence>
<dbReference type="EMBL" id="JASBNA010000030">
    <property type="protein sequence ID" value="KAK7683632.1"/>
    <property type="molecule type" value="Genomic_DNA"/>
</dbReference>
<dbReference type="GO" id="GO:0005737">
    <property type="term" value="C:cytoplasm"/>
    <property type="evidence" value="ECO:0007669"/>
    <property type="project" value="TreeGrafter"/>
</dbReference>
<dbReference type="GO" id="GO:0005524">
    <property type="term" value="F:ATP binding"/>
    <property type="evidence" value="ECO:0007669"/>
    <property type="project" value="UniProtKB-UniRule"/>
</dbReference>
<evidence type="ECO:0000256" key="6">
    <source>
        <dbReference type="ARBA" id="ARBA00022840"/>
    </source>
</evidence>
<feature type="region of interest" description="Disordered" evidence="10">
    <location>
        <begin position="283"/>
        <end position="310"/>
    </location>
</feature>
<keyword evidence="13" id="KW-1185">Reference proteome</keyword>
<comment type="catalytic activity">
    <reaction evidence="7">
        <text>L-threonyl-[protein] + ATP = O-phospho-L-threonyl-[protein] + ADP + H(+)</text>
        <dbReference type="Rhea" id="RHEA:46608"/>
        <dbReference type="Rhea" id="RHEA-COMP:11060"/>
        <dbReference type="Rhea" id="RHEA-COMP:11605"/>
        <dbReference type="ChEBI" id="CHEBI:15378"/>
        <dbReference type="ChEBI" id="CHEBI:30013"/>
        <dbReference type="ChEBI" id="CHEBI:30616"/>
        <dbReference type="ChEBI" id="CHEBI:61977"/>
        <dbReference type="ChEBI" id="CHEBI:456216"/>
        <dbReference type="EC" id="2.7.11.1"/>
    </reaction>
</comment>
<dbReference type="GO" id="GO:0004674">
    <property type="term" value="F:protein serine/threonine kinase activity"/>
    <property type="evidence" value="ECO:0007669"/>
    <property type="project" value="UniProtKB-KW"/>
</dbReference>
<evidence type="ECO:0000256" key="5">
    <source>
        <dbReference type="ARBA" id="ARBA00022777"/>
    </source>
</evidence>
<dbReference type="InterPro" id="IPR050339">
    <property type="entry name" value="CC_SR_Kinase"/>
</dbReference>
<dbReference type="Pfam" id="PF07714">
    <property type="entry name" value="PK_Tyr_Ser-Thr"/>
    <property type="match status" value="1"/>
</dbReference>
<feature type="compositionally biased region" description="Low complexity" evidence="10">
    <location>
        <begin position="296"/>
        <end position="308"/>
    </location>
</feature>
<dbReference type="AlphaFoldDB" id="A0AAW0FU35"/>
<evidence type="ECO:0000259" key="11">
    <source>
        <dbReference type="PROSITE" id="PS50011"/>
    </source>
</evidence>
<dbReference type="FunFam" id="3.30.200.20:FF:000306">
    <property type="entry name" value="IKS protein kinase"/>
    <property type="match status" value="1"/>
</dbReference>
<keyword evidence="5" id="KW-0418">Kinase</keyword>
<dbReference type="SMART" id="SM00220">
    <property type="entry name" value="S_TKc"/>
    <property type="match status" value="1"/>
</dbReference>
<dbReference type="InterPro" id="IPR000719">
    <property type="entry name" value="Prot_kinase_dom"/>
</dbReference>
<keyword evidence="3" id="KW-0808">Transferase</keyword>
<dbReference type="SUPFAM" id="SSF56112">
    <property type="entry name" value="Protein kinase-like (PK-like)"/>
    <property type="match status" value="1"/>
</dbReference>
<gene>
    <name evidence="12" type="ORF">QCA50_013470</name>
</gene>
<dbReference type="PROSITE" id="PS50011">
    <property type="entry name" value="PROTEIN_KINASE_DOM"/>
    <property type="match status" value="1"/>
</dbReference>